<dbReference type="AlphaFoldDB" id="A0A0F9ZUG9"/>
<accession>A0A0F9ZUG9</accession>
<proteinExistence type="predicted"/>
<evidence type="ECO:0000256" key="1">
    <source>
        <dbReference type="SAM" id="Phobius"/>
    </source>
</evidence>
<gene>
    <name evidence="2" type="ORF">UR38_C0002G0002</name>
</gene>
<keyword evidence="1" id="KW-0472">Membrane</keyword>
<dbReference type="EMBL" id="LBOZ01000002">
    <property type="protein sequence ID" value="KKP47899.1"/>
    <property type="molecule type" value="Genomic_DNA"/>
</dbReference>
<dbReference type="Proteomes" id="UP000033995">
    <property type="component" value="Unassembled WGS sequence"/>
</dbReference>
<reference evidence="2 3" key="1">
    <citation type="journal article" date="2015" name="Nature">
        <title>rRNA introns, odd ribosomes, and small enigmatic genomes across a large radiation of phyla.</title>
        <authorList>
            <person name="Brown C.T."/>
            <person name="Hug L.A."/>
            <person name="Thomas B.C."/>
            <person name="Sharon I."/>
            <person name="Castelle C.J."/>
            <person name="Singh A."/>
            <person name="Wilkins M.J."/>
            <person name="Williams K.H."/>
            <person name="Banfield J.F."/>
        </authorList>
    </citation>
    <scope>NUCLEOTIDE SEQUENCE [LARGE SCALE GENOMIC DNA]</scope>
</reference>
<dbReference type="PROSITE" id="PS51257">
    <property type="entry name" value="PROKAR_LIPOPROTEIN"/>
    <property type="match status" value="1"/>
</dbReference>
<name>A0A0F9ZUG9_9BACT</name>
<keyword evidence="1" id="KW-1133">Transmembrane helix</keyword>
<comment type="caution">
    <text evidence="2">The sequence shown here is derived from an EMBL/GenBank/DDBJ whole genome shotgun (WGS) entry which is preliminary data.</text>
</comment>
<evidence type="ECO:0000313" key="3">
    <source>
        <dbReference type="Proteomes" id="UP000033995"/>
    </source>
</evidence>
<dbReference type="InterPro" id="IPR000010">
    <property type="entry name" value="Cystatin_dom"/>
</dbReference>
<feature type="transmembrane region" description="Helical" evidence="1">
    <location>
        <begin position="702"/>
        <end position="723"/>
    </location>
</feature>
<protein>
    <submittedName>
        <fullName evidence="2">Uncharacterized protein</fullName>
    </submittedName>
</protein>
<organism evidence="2 3">
    <name type="scientific">Candidatus Woesebacteria bacterium GW2011_GWA2_33_28</name>
    <dbReference type="NCBI Taxonomy" id="1618561"/>
    <lineage>
        <taxon>Bacteria</taxon>
        <taxon>Candidatus Woeseibacteriota</taxon>
    </lineage>
</organism>
<evidence type="ECO:0000313" key="2">
    <source>
        <dbReference type="EMBL" id="KKP47899.1"/>
    </source>
</evidence>
<dbReference type="GO" id="GO:0004869">
    <property type="term" value="F:cysteine-type endopeptidase inhibitor activity"/>
    <property type="evidence" value="ECO:0007669"/>
    <property type="project" value="InterPro"/>
</dbReference>
<sequence>MTTFFRRDFLKLMGITAGSLVLTACGNSKEGDSGGFSGDELDIAWNIHALNVDNLRDAYLSNTNLEVVSFGPFDKSSQTYQYRAVILPRDRFDETSCYPASNKVFPSDAEKELRDKIREIYDGAEAVMVLQQQGLNGWEPMTLPTSVSQLKISVEISNYLVSLFGVENGKETPEVIEAKARMYGAFNPRSTTDEQANEIVDRLIEDPIRNIGVKEILPAVRSLWADIPENVPLDIAVNILRAGLSPVSGTDTFNEFHNVAVKSGYADAVFIPRATAYDEGVKALEKLKMELGRKPEVYFIERHTMYGLTSKVMVRHDPGDLEENRKKDGVFDLDGKYATSNSDMVKQWEEKGCFEVLDPNSLEYQDAVDFFRINTKSNLIRGEVQRILRVKKDMMSYFLVPNKFIGDSKVSGGFGMPVFMDNFDSEGKQLQVPEPKVMVFREMMRDKLGIQSIQPRDQVWSNWITEWTESANKLLDLGVHEISRIGACSPIEMLSRFLIGYHDVMRRNQFWMWSSSRGQAVLLDWFYGVLVDDKGSKLKETNLLTAVDDIEVYQLTADNYAGWIKKLAKMANNLFRKDILPEEDVVSVGSALEDDGTRMIIKKGEMVPTTRLINIGGDLFVTVGPIMKDENATNMALNEWGANPQSGFWNGVRNWGLNDSIKGVLAIRYEDALKKGLILDPDPNLLEAVKKIAATLIIAGSVVYWIAAPVSAGAVVTAGGLAVRTAIGRIFNFITR</sequence>
<keyword evidence="1" id="KW-0812">Transmembrane</keyword>
<dbReference type="CDD" id="cd00042">
    <property type="entry name" value="CY"/>
    <property type="match status" value="1"/>
</dbReference>